<name>A0A7I7XZ97_9MYCO</name>
<organism evidence="2 3">
    <name type="scientific">Mycolicibacterium confluentis</name>
    <dbReference type="NCBI Taxonomy" id="28047"/>
    <lineage>
        <taxon>Bacteria</taxon>
        <taxon>Bacillati</taxon>
        <taxon>Actinomycetota</taxon>
        <taxon>Actinomycetes</taxon>
        <taxon>Mycobacteriales</taxon>
        <taxon>Mycobacteriaceae</taxon>
        <taxon>Mycolicibacterium</taxon>
    </lineage>
</organism>
<proteinExistence type="predicted"/>
<dbReference type="Pfam" id="PF08240">
    <property type="entry name" value="ADH_N"/>
    <property type="match status" value="1"/>
</dbReference>
<evidence type="ECO:0000313" key="3">
    <source>
        <dbReference type="Proteomes" id="UP000466931"/>
    </source>
</evidence>
<dbReference type="CDD" id="cd08288">
    <property type="entry name" value="MDR_yhdh"/>
    <property type="match status" value="1"/>
</dbReference>
<accession>A0A7I7XZ97</accession>
<dbReference type="SUPFAM" id="SSF51735">
    <property type="entry name" value="NAD(P)-binding Rossmann-fold domains"/>
    <property type="match status" value="1"/>
</dbReference>
<dbReference type="InterPro" id="IPR011032">
    <property type="entry name" value="GroES-like_sf"/>
</dbReference>
<dbReference type="InterPro" id="IPR014188">
    <property type="entry name" value="Acrylyl-CoA_reductase_AcuI"/>
</dbReference>
<dbReference type="PANTHER" id="PTHR43677">
    <property type="entry name" value="SHORT-CHAIN DEHYDROGENASE/REDUCTASE"/>
    <property type="match status" value="1"/>
</dbReference>
<gene>
    <name evidence="2" type="ORF">MCNF_32730</name>
</gene>
<dbReference type="AlphaFoldDB" id="A0A7I7XZ97"/>
<dbReference type="Pfam" id="PF00107">
    <property type="entry name" value="ADH_zinc_N"/>
    <property type="match status" value="1"/>
</dbReference>
<dbReference type="NCBIfam" id="TIGR02823">
    <property type="entry name" value="oxido_YhdH"/>
    <property type="match status" value="1"/>
</dbReference>
<reference evidence="2" key="1">
    <citation type="journal article" date="2019" name="Emerg. Microbes Infect.">
        <title>Comprehensive subspecies identification of 175 nontuberculous mycobacteria species based on 7547 genomic profiles.</title>
        <authorList>
            <person name="Matsumoto Y."/>
            <person name="Kinjo T."/>
            <person name="Motooka D."/>
            <person name="Nabeya D."/>
            <person name="Jung N."/>
            <person name="Uechi K."/>
            <person name="Horii T."/>
            <person name="Iida T."/>
            <person name="Fujita J."/>
            <person name="Nakamura S."/>
        </authorList>
    </citation>
    <scope>NUCLEOTIDE SEQUENCE [LARGE SCALE GENOMIC DNA]</scope>
    <source>
        <strain evidence="2">JCM 13671</strain>
    </source>
</reference>
<dbReference type="Proteomes" id="UP000466931">
    <property type="component" value="Chromosome"/>
</dbReference>
<dbReference type="InterPro" id="IPR036291">
    <property type="entry name" value="NAD(P)-bd_dom_sf"/>
</dbReference>
<evidence type="ECO:0000313" key="2">
    <source>
        <dbReference type="EMBL" id="BBZ34668.1"/>
    </source>
</evidence>
<dbReference type="InterPro" id="IPR020843">
    <property type="entry name" value="ER"/>
</dbReference>
<feature type="domain" description="Enoyl reductase (ER)" evidence="1">
    <location>
        <begin position="19"/>
        <end position="331"/>
    </location>
</feature>
<evidence type="ECO:0000259" key="1">
    <source>
        <dbReference type="SMART" id="SM00829"/>
    </source>
</evidence>
<dbReference type="EMBL" id="AP022612">
    <property type="protein sequence ID" value="BBZ34668.1"/>
    <property type="molecule type" value="Genomic_DNA"/>
</dbReference>
<dbReference type="InterPro" id="IPR013149">
    <property type="entry name" value="ADH-like_C"/>
</dbReference>
<reference evidence="2" key="2">
    <citation type="submission" date="2020-02" db="EMBL/GenBank/DDBJ databases">
        <authorList>
            <person name="Matsumoto Y."/>
            <person name="Motooka D."/>
            <person name="Nakamura S."/>
        </authorList>
    </citation>
    <scope>NUCLEOTIDE SEQUENCE</scope>
    <source>
        <strain evidence="2">JCM 13671</strain>
    </source>
</reference>
<dbReference type="Gene3D" id="3.90.180.10">
    <property type="entry name" value="Medium-chain alcohol dehydrogenases, catalytic domain"/>
    <property type="match status" value="1"/>
</dbReference>
<dbReference type="SUPFAM" id="SSF50129">
    <property type="entry name" value="GroES-like"/>
    <property type="match status" value="1"/>
</dbReference>
<dbReference type="InterPro" id="IPR051397">
    <property type="entry name" value="Zn-ADH-like_protein"/>
</dbReference>
<sequence>MAVMTGINALVAHEDAERGVVLRPEVVDESFLPDGDVEIAVEYSGVNYKDALAVTPKAGVARSYPLIPGIDVVGTVSASSSPDFAVGDTVIAHGQDIGTGRHGGYAEVARYPADYVVKLDDLSAADAAAIGTAGFTAAMSVNALSRHGVAPGDGPVLVTGATGGVGSIAVDLLAGLGYEVVASTGKIGAQDLLSGLGAAEVIERIPGPDDKMRALGRAQWAAVVDCVGGKTLAYALSTLKYAGVAAISGLAGSADLPATVHPFILRGVTLVGIDSVLLPIESRRAVWHQIESELRPRHLDLITADVSVLEVPEVLRTILAGGVTGRTRVVVRNGF</sequence>
<dbReference type="PANTHER" id="PTHR43677:SF1">
    <property type="entry name" value="ACRYLYL-COA REDUCTASE ACUI-RELATED"/>
    <property type="match status" value="1"/>
</dbReference>
<dbReference type="SMART" id="SM00829">
    <property type="entry name" value="PKS_ER"/>
    <property type="match status" value="1"/>
</dbReference>
<dbReference type="GO" id="GO:0043957">
    <property type="term" value="F:acryloyl-CoA reductase (NADPH) activity"/>
    <property type="evidence" value="ECO:0007669"/>
    <property type="project" value="TreeGrafter"/>
</dbReference>
<dbReference type="Gene3D" id="3.40.50.720">
    <property type="entry name" value="NAD(P)-binding Rossmann-like Domain"/>
    <property type="match status" value="1"/>
</dbReference>
<dbReference type="InterPro" id="IPR013154">
    <property type="entry name" value="ADH-like_N"/>
</dbReference>
<keyword evidence="3" id="KW-1185">Reference proteome</keyword>
<protein>
    <submittedName>
        <fullName evidence="2">Alcohol dehydrogenase</fullName>
    </submittedName>
</protein>